<sequence>MVCNTYLLLKEKISPHVLDLIKRERFLVEGTHFSKYWRGARSKDKFWYVRLPLNFKVIHYGDCDEKTTPILEKLPNKASVIDIKQLLECKEFSHMKEMRTRKSATNPAFSITFDNMNHSTLDFVAPD</sequence>
<evidence type="ECO:0000259" key="1">
    <source>
        <dbReference type="Pfam" id="PF16457"/>
    </source>
</evidence>
<protein>
    <recommendedName>
        <fullName evidence="1">PH domain-containing protein</fullName>
    </recommendedName>
</protein>
<dbReference type="SUPFAM" id="SSF50729">
    <property type="entry name" value="PH domain-like"/>
    <property type="match status" value="1"/>
</dbReference>
<keyword evidence="3" id="KW-1185">Reference proteome</keyword>
<accession>A0A1A9VS67</accession>
<dbReference type="Pfam" id="PF16457">
    <property type="entry name" value="PH_12"/>
    <property type="match status" value="1"/>
</dbReference>
<dbReference type="AlphaFoldDB" id="A0A1A9VS67"/>
<dbReference type="Gene3D" id="2.30.29.30">
    <property type="entry name" value="Pleckstrin-homology domain (PH domain)/Phosphotyrosine-binding domain (PTB)"/>
    <property type="match status" value="1"/>
</dbReference>
<name>A0A1A9VS67_GLOAU</name>
<dbReference type="VEuPathDB" id="VectorBase:GAUT045824"/>
<reference evidence="2" key="1">
    <citation type="submission" date="2020-05" db="UniProtKB">
        <authorList>
            <consortium name="EnsemblMetazoa"/>
        </authorList>
    </citation>
    <scope>IDENTIFICATION</scope>
    <source>
        <strain evidence="2">TTRI</strain>
    </source>
</reference>
<evidence type="ECO:0000313" key="2">
    <source>
        <dbReference type="EnsemblMetazoa" id="GAUT045824-PA"/>
    </source>
</evidence>
<dbReference type="InterPro" id="IPR001849">
    <property type="entry name" value="PH_domain"/>
</dbReference>
<organism evidence="2 3">
    <name type="scientific">Glossina austeni</name>
    <name type="common">Savannah tsetse fly</name>
    <dbReference type="NCBI Taxonomy" id="7395"/>
    <lineage>
        <taxon>Eukaryota</taxon>
        <taxon>Metazoa</taxon>
        <taxon>Ecdysozoa</taxon>
        <taxon>Arthropoda</taxon>
        <taxon>Hexapoda</taxon>
        <taxon>Insecta</taxon>
        <taxon>Pterygota</taxon>
        <taxon>Neoptera</taxon>
        <taxon>Endopterygota</taxon>
        <taxon>Diptera</taxon>
        <taxon>Brachycera</taxon>
        <taxon>Muscomorpha</taxon>
        <taxon>Hippoboscoidea</taxon>
        <taxon>Glossinidae</taxon>
        <taxon>Glossina</taxon>
    </lineage>
</organism>
<feature type="domain" description="PH" evidence="1">
    <location>
        <begin position="23"/>
        <end position="127"/>
    </location>
</feature>
<proteinExistence type="predicted"/>
<evidence type="ECO:0000313" key="3">
    <source>
        <dbReference type="Proteomes" id="UP000078200"/>
    </source>
</evidence>
<dbReference type="InterPro" id="IPR011993">
    <property type="entry name" value="PH-like_dom_sf"/>
</dbReference>
<dbReference type="STRING" id="7395.A0A1A9VS67"/>
<dbReference type="Proteomes" id="UP000078200">
    <property type="component" value="Unassembled WGS sequence"/>
</dbReference>
<dbReference type="EnsemblMetazoa" id="GAUT045824-RA">
    <property type="protein sequence ID" value="GAUT045824-PA"/>
    <property type="gene ID" value="GAUT045824"/>
</dbReference>